<proteinExistence type="predicted"/>
<dbReference type="RefSeq" id="WP_130566097.1">
    <property type="nucleotide sequence ID" value="NZ_SHLY01000002.1"/>
</dbReference>
<comment type="caution">
    <text evidence="2">The sequence shown here is derived from an EMBL/GenBank/DDBJ whole genome shotgun (WGS) entry which is preliminary data.</text>
</comment>
<organism evidence="2 3">
    <name type="scientific">Corallincola spongiicola</name>
    <dbReference type="NCBI Taxonomy" id="2520508"/>
    <lineage>
        <taxon>Bacteria</taxon>
        <taxon>Pseudomonadati</taxon>
        <taxon>Pseudomonadota</taxon>
        <taxon>Gammaproteobacteria</taxon>
        <taxon>Alteromonadales</taxon>
        <taxon>Psychromonadaceae</taxon>
        <taxon>Corallincola</taxon>
    </lineage>
</organism>
<gene>
    <name evidence="2" type="ORF">EXY25_05935</name>
</gene>
<evidence type="ECO:0000313" key="2">
    <source>
        <dbReference type="EMBL" id="TAA46792.1"/>
    </source>
</evidence>
<feature type="transmembrane region" description="Helical" evidence="1">
    <location>
        <begin position="57"/>
        <end position="74"/>
    </location>
</feature>
<dbReference type="EMBL" id="SHLY01000002">
    <property type="protein sequence ID" value="TAA46792.1"/>
    <property type="molecule type" value="Genomic_DNA"/>
</dbReference>
<reference evidence="3" key="1">
    <citation type="submission" date="2019-02" db="EMBL/GenBank/DDBJ databases">
        <title>Draft genome sequence of Muricauda sp. 176CP4-71.</title>
        <authorList>
            <person name="Park J.-S."/>
        </authorList>
    </citation>
    <scope>NUCLEOTIDE SEQUENCE [LARGE SCALE GENOMIC DNA]</scope>
    <source>
        <strain evidence="3">176GS2-150</strain>
    </source>
</reference>
<sequence>MSKQEKIRICVGNSGHGIQKDATIIMSTLREVGIASEIIYTKVSNFQNKLPWRLRKAYFFLVYIFFKLSTVFFFKKYDVMVHIQRIDPGLSARSRKNILIPNQEWFLESAIPLVNLVDTVLVKTFYAETIFKKINSDTRFLGFTSSDTKLDYPPSEAHLKKSYLHRAGNSAHRGTKTLINLWSKHPEWPTLTILIGKHRLPDTVIPTNVQVITDFLSDEEFERVMRENPFHIHPTMTEGYGLTMSEGIAMGCIPIVTNAPPMNELADREFSFLVNAQAKGCKGLSALFEIDKASLESVIQETIEMSFDEQRVMAMKGQRWHQTNYEMFKRNLKRFFAEKE</sequence>
<dbReference type="SUPFAM" id="SSF53756">
    <property type="entry name" value="UDP-Glycosyltransferase/glycogen phosphorylase"/>
    <property type="match status" value="1"/>
</dbReference>
<dbReference type="Gene3D" id="3.40.50.2000">
    <property type="entry name" value="Glycogen Phosphorylase B"/>
    <property type="match status" value="1"/>
</dbReference>
<accession>A0ABY1WQ00</accession>
<name>A0ABY1WQ00_9GAMM</name>
<dbReference type="Proteomes" id="UP000292544">
    <property type="component" value="Unassembled WGS sequence"/>
</dbReference>
<keyword evidence="1" id="KW-1133">Transmembrane helix</keyword>
<evidence type="ECO:0000256" key="1">
    <source>
        <dbReference type="SAM" id="Phobius"/>
    </source>
</evidence>
<evidence type="ECO:0000313" key="3">
    <source>
        <dbReference type="Proteomes" id="UP000292544"/>
    </source>
</evidence>
<protein>
    <submittedName>
        <fullName evidence="2">Glycosyltransferase family 1 protein</fullName>
    </submittedName>
</protein>
<keyword evidence="1" id="KW-0472">Membrane</keyword>
<keyword evidence="1" id="KW-0812">Transmembrane</keyword>
<keyword evidence="3" id="KW-1185">Reference proteome</keyword>